<proteinExistence type="predicted"/>
<accession>A0A9J6NX85</accession>
<dbReference type="RefSeq" id="WP_250857094.1">
    <property type="nucleotide sequence ID" value="NZ_JAGSOJ010000001.1"/>
</dbReference>
<reference evidence="1" key="2">
    <citation type="submission" date="2021-04" db="EMBL/GenBank/DDBJ databases">
        <authorList>
            <person name="Dong X."/>
        </authorList>
    </citation>
    <scope>NUCLEOTIDE SEQUENCE</scope>
    <source>
        <strain evidence="1">ZWT</strain>
    </source>
</reference>
<reference evidence="1" key="1">
    <citation type="journal article" date="2021" name="mSystems">
        <title>Bacteria and Archaea Synergistically Convert Glycine Betaine to Biogenic Methane in the Formosa Cold Seep of the South China Sea.</title>
        <authorList>
            <person name="Li L."/>
            <person name="Zhang W."/>
            <person name="Zhang S."/>
            <person name="Song L."/>
            <person name="Sun Q."/>
            <person name="Zhang H."/>
            <person name="Xiang H."/>
            <person name="Dong X."/>
        </authorList>
    </citation>
    <scope>NUCLEOTIDE SEQUENCE</scope>
    <source>
        <strain evidence="1">ZWT</strain>
    </source>
</reference>
<gene>
    <name evidence="1" type="ORF">KDK92_00680</name>
</gene>
<keyword evidence="2" id="KW-1185">Reference proteome</keyword>
<name>A0A9J6NX85_9CLOT</name>
<organism evidence="1 2">
    <name type="scientific">Oceanirhabdus seepicola</name>
    <dbReference type="NCBI Taxonomy" id="2828781"/>
    <lineage>
        <taxon>Bacteria</taxon>
        <taxon>Bacillati</taxon>
        <taxon>Bacillota</taxon>
        <taxon>Clostridia</taxon>
        <taxon>Eubacteriales</taxon>
        <taxon>Clostridiaceae</taxon>
        <taxon>Oceanirhabdus</taxon>
    </lineage>
</organism>
<dbReference type="AlphaFoldDB" id="A0A9J6NX85"/>
<protein>
    <submittedName>
        <fullName evidence="1">Uncharacterized protein</fullName>
    </submittedName>
</protein>
<comment type="caution">
    <text evidence="1">The sequence shown here is derived from an EMBL/GenBank/DDBJ whole genome shotgun (WGS) entry which is preliminary data.</text>
</comment>
<dbReference type="EMBL" id="JAGSOJ010000001">
    <property type="protein sequence ID" value="MCM1988237.1"/>
    <property type="molecule type" value="Genomic_DNA"/>
</dbReference>
<dbReference type="Proteomes" id="UP001056429">
    <property type="component" value="Unassembled WGS sequence"/>
</dbReference>
<evidence type="ECO:0000313" key="2">
    <source>
        <dbReference type="Proteomes" id="UP001056429"/>
    </source>
</evidence>
<sequence length="121" mass="14783">MRTEYWKGCFISEGLKDPTILNKYKCFKFKLTKDNLPLDDKGTVGRWHMFWIEVPYSDFEIFKDNMRYNWYGHFWKDNTIVAIFEGRKFEIDKNDRNTWKEAIEFGKSQNILEEQLDFLTE</sequence>
<evidence type="ECO:0000313" key="1">
    <source>
        <dbReference type="EMBL" id="MCM1988237.1"/>
    </source>
</evidence>